<feature type="region of interest" description="Disordered" evidence="6">
    <location>
        <begin position="395"/>
        <end position="433"/>
    </location>
</feature>
<feature type="compositionally biased region" description="Basic residues" evidence="6">
    <location>
        <begin position="421"/>
        <end position="433"/>
    </location>
</feature>
<protein>
    <submittedName>
        <fullName evidence="9">Unnamed protein product</fullName>
    </submittedName>
</protein>
<reference evidence="9" key="1">
    <citation type="submission" date="2023-04" db="EMBL/GenBank/DDBJ databases">
        <title>Aspergillus oryzae NBRC 4228.</title>
        <authorList>
            <person name="Ichikawa N."/>
            <person name="Sato H."/>
            <person name="Tonouchi N."/>
        </authorList>
    </citation>
    <scope>NUCLEOTIDE SEQUENCE</scope>
    <source>
        <strain evidence="9">NBRC 4228</strain>
    </source>
</reference>
<keyword evidence="1 7" id="KW-0812">Transmembrane</keyword>
<organism evidence="9 10">
    <name type="scientific">Aspergillus oryzae</name>
    <name type="common">Yellow koji mold</name>
    <dbReference type="NCBI Taxonomy" id="5062"/>
    <lineage>
        <taxon>Eukaryota</taxon>
        <taxon>Fungi</taxon>
        <taxon>Dikarya</taxon>
        <taxon>Ascomycota</taxon>
        <taxon>Pezizomycotina</taxon>
        <taxon>Eurotiomycetes</taxon>
        <taxon>Eurotiomycetidae</taxon>
        <taxon>Eurotiales</taxon>
        <taxon>Aspergillaceae</taxon>
        <taxon>Aspergillus</taxon>
        <taxon>Aspergillus subgen. Circumdati</taxon>
    </lineage>
</organism>
<feature type="compositionally biased region" description="Low complexity" evidence="6">
    <location>
        <begin position="255"/>
        <end position="275"/>
    </location>
</feature>
<evidence type="ECO:0000313" key="9">
    <source>
        <dbReference type="EMBL" id="GMG33862.1"/>
    </source>
</evidence>
<evidence type="ECO:0000313" key="10">
    <source>
        <dbReference type="Proteomes" id="UP001165205"/>
    </source>
</evidence>
<comment type="caution">
    <text evidence="9">The sequence shown here is derived from an EMBL/GenBank/DDBJ whole genome shotgun (WGS) entry which is preliminary data.</text>
</comment>
<evidence type="ECO:0000256" key="3">
    <source>
        <dbReference type="ARBA" id="ARBA00022989"/>
    </source>
</evidence>
<dbReference type="CDD" id="cd06257">
    <property type="entry name" value="DnaJ"/>
    <property type="match status" value="1"/>
</dbReference>
<feature type="transmembrane region" description="Helical" evidence="7">
    <location>
        <begin position="201"/>
        <end position="222"/>
    </location>
</feature>
<feature type="compositionally biased region" description="Polar residues" evidence="6">
    <location>
        <begin position="297"/>
        <end position="315"/>
    </location>
</feature>
<dbReference type="InterPro" id="IPR036869">
    <property type="entry name" value="J_dom_sf"/>
</dbReference>
<gene>
    <name evidence="9" type="ORF">Aory04_000931200</name>
</gene>
<dbReference type="Proteomes" id="UP001165205">
    <property type="component" value="Unassembled WGS sequence"/>
</dbReference>
<evidence type="ECO:0000256" key="7">
    <source>
        <dbReference type="SAM" id="Phobius"/>
    </source>
</evidence>
<sequence length="433" mass="48321">MWFPGFMGLSPLRIEVDLAETGLGLETKTKTTSSNHGPEEMEELIFTLHCRDGGYKCDILRCATFCSPFPVLYHALTIIPTDFLGIQPNANQDDINKAYRKKSRLLHPDKVKRSFIANASKDKSRAKNKKPGIHVNQGPSKREIDAAVKKAHDRASRLNTVANILRGPGRERYDYFLKNGFPKWKGTGYYYSRFRPGLGSVLTGLFLAFGGGAHYAALFLGWKRQREFVDRYIRQARRAAWGDELGVRGIPGVDSANVTAPAPAPTPEAETSAVPINRRQKRMMEKENRKESKKGNRASSRNSGTATPTGESTEPSGERKRVIAENGKVLIVDSVGKVFLEEETEDGEKQEFLLDIDEIQRPTVRDTMLFRVPIWFYHKTVGRLLGASSAAGGEIVDEEPSEVPEQTIEQANDSAVAPKSRVSRRRGKRSQKS</sequence>
<name>A0AAN4YNJ5_ASPOZ</name>
<evidence type="ECO:0000256" key="5">
    <source>
        <dbReference type="ARBA" id="ARBA00037847"/>
    </source>
</evidence>
<evidence type="ECO:0000256" key="1">
    <source>
        <dbReference type="ARBA" id="ARBA00022692"/>
    </source>
</evidence>
<dbReference type="PROSITE" id="PS50076">
    <property type="entry name" value="DNAJ_2"/>
    <property type="match status" value="1"/>
</dbReference>
<dbReference type="PANTHER" id="PTHR44653">
    <property type="entry name" value="DNAJ HOMOLOG SUBFAMILY C MEMBER 1"/>
    <property type="match status" value="1"/>
</dbReference>
<dbReference type="Pfam" id="PF00226">
    <property type="entry name" value="DnaJ"/>
    <property type="match status" value="1"/>
</dbReference>
<evidence type="ECO:0000256" key="2">
    <source>
        <dbReference type="ARBA" id="ARBA00022729"/>
    </source>
</evidence>
<dbReference type="SUPFAM" id="SSF46565">
    <property type="entry name" value="Chaperone J-domain"/>
    <property type="match status" value="1"/>
</dbReference>
<accession>A0AAN4YNJ5</accession>
<dbReference type="GO" id="GO:0012505">
    <property type="term" value="C:endomembrane system"/>
    <property type="evidence" value="ECO:0007669"/>
    <property type="project" value="UniProtKB-SubCell"/>
</dbReference>
<dbReference type="InterPro" id="IPR001623">
    <property type="entry name" value="DnaJ_domain"/>
</dbReference>
<comment type="subcellular location">
    <subcellularLocation>
        <location evidence="5">Endomembrane system</location>
        <topology evidence="5">Single-pass membrane protein</topology>
    </subcellularLocation>
</comment>
<dbReference type="AlphaFoldDB" id="A0AAN4YNJ5"/>
<feature type="region of interest" description="Disordered" evidence="6">
    <location>
        <begin position="117"/>
        <end position="139"/>
    </location>
</feature>
<keyword evidence="4 7" id="KW-0472">Membrane</keyword>
<dbReference type="InterPro" id="IPR052606">
    <property type="entry name" value="DnaJ_domain_protein"/>
</dbReference>
<evidence type="ECO:0000256" key="6">
    <source>
        <dbReference type="SAM" id="MobiDB-lite"/>
    </source>
</evidence>
<evidence type="ECO:0000256" key="4">
    <source>
        <dbReference type="ARBA" id="ARBA00023136"/>
    </source>
</evidence>
<dbReference type="Gene3D" id="1.10.287.110">
    <property type="entry name" value="DnaJ domain"/>
    <property type="match status" value="1"/>
</dbReference>
<keyword evidence="3 7" id="KW-1133">Transmembrane helix</keyword>
<evidence type="ECO:0000259" key="8">
    <source>
        <dbReference type="PROSITE" id="PS50076"/>
    </source>
</evidence>
<feature type="compositionally biased region" description="Basic and acidic residues" evidence="6">
    <location>
        <begin position="282"/>
        <end position="294"/>
    </location>
</feature>
<feature type="region of interest" description="Disordered" evidence="6">
    <location>
        <begin position="252"/>
        <end position="321"/>
    </location>
</feature>
<proteinExistence type="predicted"/>
<dbReference type="EMBL" id="BSYA01000126">
    <property type="protein sequence ID" value="GMG33862.1"/>
    <property type="molecule type" value="Genomic_DNA"/>
</dbReference>
<feature type="domain" description="J" evidence="8">
    <location>
        <begin position="79"/>
        <end position="177"/>
    </location>
</feature>
<keyword evidence="2" id="KW-0732">Signal</keyword>
<dbReference type="PANTHER" id="PTHR44653:SF2">
    <property type="entry name" value="DNAJ HOMOLOG SUBFAMILY C MEMBER 1"/>
    <property type="match status" value="1"/>
</dbReference>